<keyword evidence="2" id="KW-0689">Ribosomal protein</keyword>
<dbReference type="SUPFAM" id="SSF55315">
    <property type="entry name" value="L30e-like"/>
    <property type="match status" value="1"/>
</dbReference>
<evidence type="ECO:0000313" key="3">
    <source>
        <dbReference type="Proteomes" id="UP000186777"/>
    </source>
</evidence>
<dbReference type="InterPro" id="IPR004038">
    <property type="entry name" value="Ribosomal_eL8/eL30/eS12/Gad45"/>
</dbReference>
<dbReference type="GeneID" id="78524261"/>
<organism evidence="2 3">
    <name type="scientific">Phascolarctobacterium succinatutens</name>
    <dbReference type="NCBI Taxonomy" id="626940"/>
    <lineage>
        <taxon>Bacteria</taxon>
        <taxon>Bacillati</taxon>
        <taxon>Bacillota</taxon>
        <taxon>Negativicutes</taxon>
        <taxon>Acidaminococcales</taxon>
        <taxon>Acidaminococcaceae</taxon>
        <taxon>Phascolarctobacterium</taxon>
    </lineage>
</organism>
<keyword evidence="2" id="KW-0687">Ribonucleoprotein</keyword>
<dbReference type="RefSeq" id="WP_009145248.1">
    <property type="nucleotide sequence ID" value="NZ_CABKPS010000033.1"/>
</dbReference>
<dbReference type="Proteomes" id="UP000186777">
    <property type="component" value="Unassembled WGS sequence"/>
</dbReference>
<dbReference type="InterPro" id="IPR029064">
    <property type="entry name" value="Ribosomal_eL30-like_sf"/>
</dbReference>
<dbReference type="AlphaFoldDB" id="A0A1Q6R233"/>
<protein>
    <submittedName>
        <fullName evidence="2">50S ribosomal protein L7ae</fullName>
    </submittedName>
</protein>
<dbReference type="EMBL" id="MNTG01000045">
    <property type="protein sequence ID" value="OLA36445.1"/>
    <property type="molecule type" value="Genomic_DNA"/>
</dbReference>
<dbReference type="Gene3D" id="3.30.1330.30">
    <property type="match status" value="1"/>
</dbReference>
<dbReference type="STRING" id="626940.BHW43_09890"/>
<dbReference type="GO" id="GO:0005840">
    <property type="term" value="C:ribosome"/>
    <property type="evidence" value="ECO:0007669"/>
    <property type="project" value="UniProtKB-KW"/>
</dbReference>
<reference evidence="2 3" key="1">
    <citation type="journal article" date="2016" name="Nat. Biotechnol.">
        <title>Measurement of bacterial replication rates in microbial communities.</title>
        <authorList>
            <person name="Brown C.T."/>
            <person name="Olm M.R."/>
            <person name="Thomas B.C."/>
            <person name="Banfield J.F."/>
        </authorList>
    </citation>
    <scope>NUCLEOTIDE SEQUENCE [LARGE SCALE GENOMIC DNA]</scope>
    <source>
        <strain evidence="2">46_33</strain>
    </source>
</reference>
<proteinExistence type="predicted"/>
<evidence type="ECO:0000259" key="1">
    <source>
        <dbReference type="Pfam" id="PF01248"/>
    </source>
</evidence>
<feature type="domain" description="Ribosomal protein eL8/eL30/eS12/Gadd45" evidence="1">
    <location>
        <begin position="7"/>
        <end position="94"/>
    </location>
</feature>
<dbReference type="Pfam" id="PF01248">
    <property type="entry name" value="Ribosomal_L7Ae"/>
    <property type="match status" value="1"/>
</dbReference>
<sequence length="98" mass="10186">MAGNNVAFALGLAQKAGKTASGDVAVRAALKSGKVKVLVLAQDAAPNSKKEIYFLAEMAGVQVIELLTRNELGYAIGKGPRIAVAITDANFANMLLKK</sequence>
<gene>
    <name evidence="2" type="ORF">BHW43_09890</name>
</gene>
<accession>A0A1Q6R233</accession>
<evidence type="ECO:0000313" key="2">
    <source>
        <dbReference type="EMBL" id="OLA36445.1"/>
    </source>
</evidence>
<name>A0A1Q6R233_9FIRM</name>
<comment type="caution">
    <text evidence="2">The sequence shown here is derived from an EMBL/GenBank/DDBJ whole genome shotgun (WGS) entry which is preliminary data.</text>
</comment>